<dbReference type="Proteomes" id="UP000030641">
    <property type="component" value="Unassembled WGS sequence"/>
</dbReference>
<dbReference type="RefSeq" id="XP_013342167.1">
    <property type="nucleotide sequence ID" value="XM_013486713.1"/>
</dbReference>
<protein>
    <submittedName>
        <fullName evidence="1">Uncharacterized protein</fullName>
    </submittedName>
</protein>
<reference evidence="1 2" key="1">
    <citation type="journal article" date="2014" name="BMC Genomics">
        <title>Genome sequencing of four Aureobasidium pullulans varieties: biotechnological potential, stress tolerance, and description of new species.</title>
        <authorList>
            <person name="Gostin Ar C."/>
            <person name="Ohm R.A."/>
            <person name="Kogej T."/>
            <person name="Sonjak S."/>
            <person name="Turk M."/>
            <person name="Zajc J."/>
            <person name="Zalar P."/>
            <person name="Grube M."/>
            <person name="Sun H."/>
            <person name="Han J."/>
            <person name="Sharma A."/>
            <person name="Chiniquy J."/>
            <person name="Ngan C.Y."/>
            <person name="Lipzen A."/>
            <person name="Barry K."/>
            <person name="Grigoriev I.V."/>
            <person name="Gunde-Cimerman N."/>
        </authorList>
    </citation>
    <scope>NUCLEOTIDE SEQUENCE [LARGE SCALE GENOMIC DNA]</scope>
    <source>
        <strain evidence="1 2">EXF-2481</strain>
    </source>
</reference>
<dbReference type="GeneID" id="25364725"/>
<gene>
    <name evidence="1" type="ORF">AUEXF2481DRAFT_328692</name>
</gene>
<accession>A0A074YHT5</accession>
<dbReference type="EMBL" id="KL584765">
    <property type="protein sequence ID" value="KEQ93627.1"/>
    <property type="molecule type" value="Genomic_DNA"/>
</dbReference>
<dbReference type="InParanoid" id="A0A074YHT5"/>
<sequence>MQITNCLRRHWRLKLRKPSSEAVRLDFKQASEPHGKFLARNIRQPYRCEAQVSDKSSYVVSCSWTFLVYAKFSFDVINQDDHPRTDDLQPHNVRAPPVCGRTSTESRTNCYDGSGFVTAVGAKVELLFPTS</sequence>
<evidence type="ECO:0000313" key="1">
    <source>
        <dbReference type="EMBL" id="KEQ93627.1"/>
    </source>
</evidence>
<organism evidence="1 2">
    <name type="scientific">Aureobasidium subglaciale (strain EXF-2481)</name>
    <name type="common">Aureobasidium pullulans var. subglaciale</name>
    <dbReference type="NCBI Taxonomy" id="1043005"/>
    <lineage>
        <taxon>Eukaryota</taxon>
        <taxon>Fungi</taxon>
        <taxon>Dikarya</taxon>
        <taxon>Ascomycota</taxon>
        <taxon>Pezizomycotina</taxon>
        <taxon>Dothideomycetes</taxon>
        <taxon>Dothideomycetidae</taxon>
        <taxon>Dothideales</taxon>
        <taxon>Saccotheciaceae</taxon>
        <taxon>Aureobasidium</taxon>
    </lineage>
</organism>
<name>A0A074YHT5_AURSE</name>
<keyword evidence="2" id="KW-1185">Reference proteome</keyword>
<dbReference type="HOGENOM" id="CLU_1927192_0_0_1"/>
<proteinExistence type="predicted"/>
<dbReference type="AlphaFoldDB" id="A0A074YHT5"/>
<evidence type="ECO:0000313" key="2">
    <source>
        <dbReference type="Proteomes" id="UP000030641"/>
    </source>
</evidence>